<evidence type="ECO:0000313" key="3">
    <source>
        <dbReference type="Proteomes" id="UP001163846"/>
    </source>
</evidence>
<keyword evidence="3" id="KW-1185">Reference proteome</keyword>
<organism evidence="2 3">
    <name type="scientific">Lentinula raphanica</name>
    <dbReference type="NCBI Taxonomy" id="153919"/>
    <lineage>
        <taxon>Eukaryota</taxon>
        <taxon>Fungi</taxon>
        <taxon>Dikarya</taxon>
        <taxon>Basidiomycota</taxon>
        <taxon>Agaricomycotina</taxon>
        <taxon>Agaricomycetes</taxon>
        <taxon>Agaricomycetidae</taxon>
        <taxon>Agaricales</taxon>
        <taxon>Marasmiineae</taxon>
        <taxon>Omphalotaceae</taxon>
        <taxon>Lentinula</taxon>
    </lineage>
</organism>
<keyword evidence="1" id="KW-0732">Signal</keyword>
<proteinExistence type="predicted"/>
<evidence type="ECO:0000256" key="1">
    <source>
        <dbReference type="SAM" id="SignalP"/>
    </source>
</evidence>
<name>A0AA38UCT3_9AGAR</name>
<protein>
    <submittedName>
        <fullName evidence="2">Uncharacterized protein</fullName>
    </submittedName>
</protein>
<feature type="chain" id="PRO_5041357382" evidence="1">
    <location>
        <begin position="24"/>
        <end position="255"/>
    </location>
</feature>
<dbReference type="EMBL" id="MU806248">
    <property type="protein sequence ID" value="KAJ3837402.1"/>
    <property type="molecule type" value="Genomic_DNA"/>
</dbReference>
<dbReference type="AlphaFoldDB" id="A0AA38UCT3"/>
<accession>A0AA38UCT3</accession>
<dbReference type="Proteomes" id="UP001163846">
    <property type="component" value="Unassembled WGS sequence"/>
</dbReference>
<gene>
    <name evidence="2" type="ORF">F5878DRAFT_662118</name>
</gene>
<sequence length="255" mass="28733">MPAFNHPHLFLYLFLSLLILGSGQSPEHPKKISPARKSTVAPKPKVVNPGLPKELFDKLSSGFSGLQMAIRVRRRWSNGQTLLPFKATAHDVYDSRFKVSLDHGQPISPVERWTLYLGPALTYDILIPALFAIVPVSKDPKDKEHPRQWDPVGLGTIRFSSVQEKINMFKVLHDHLPYLASISHENNSLFLDNIIRFIEALSDDKEKKLILEMNVNQILWFGMLKAMEEACGTGSGFPLSELECHHAGATVIDRF</sequence>
<reference evidence="2" key="1">
    <citation type="submission" date="2022-08" db="EMBL/GenBank/DDBJ databases">
        <authorList>
            <consortium name="DOE Joint Genome Institute"/>
            <person name="Min B."/>
            <person name="Riley R."/>
            <person name="Sierra-Patev S."/>
            <person name="Naranjo-Ortiz M."/>
            <person name="Looney B."/>
            <person name="Konkel Z."/>
            <person name="Slot J.C."/>
            <person name="Sakamoto Y."/>
            <person name="Steenwyk J.L."/>
            <person name="Rokas A."/>
            <person name="Carro J."/>
            <person name="Camarero S."/>
            <person name="Ferreira P."/>
            <person name="Molpeceres G."/>
            <person name="Ruiz-Duenas F.J."/>
            <person name="Serrano A."/>
            <person name="Henrissat B."/>
            <person name="Drula E."/>
            <person name="Hughes K.W."/>
            <person name="Mata J.L."/>
            <person name="Ishikawa N.K."/>
            <person name="Vargas-Isla R."/>
            <person name="Ushijima S."/>
            <person name="Smith C.A."/>
            <person name="Ahrendt S."/>
            <person name="Andreopoulos W."/>
            <person name="He G."/>
            <person name="Labutti K."/>
            <person name="Lipzen A."/>
            <person name="Ng V."/>
            <person name="Sandor L."/>
            <person name="Barry K."/>
            <person name="Martinez A.T."/>
            <person name="Xiao Y."/>
            <person name="Gibbons J.G."/>
            <person name="Terashima K."/>
            <person name="Hibbett D.S."/>
            <person name="Grigoriev I.V."/>
        </authorList>
    </citation>
    <scope>NUCLEOTIDE SEQUENCE</scope>
    <source>
        <strain evidence="2">TFB9207</strain>
    </source>
</reference>
<evidence type="ECO:0000313" key="2">
    <source>
        <dbReference type="EMBL" id="KAJ3837402.1"/>
    </source>
</evidence>
<feature type="signal peptide" evidence="1">
    <location>
        <begin position="1"/>
        <end position="23"/>
    </location>
</feature>
<comment type="caution">
    <text evidence="2">The sequence shown here is derived from an EMBL/GenBank/DDBJ whole genome shotgun (WGS) entry which is preliminary data.</text>
</comment>